<dbReference type="Gene3D" id="3.30.500.20">
    <property type="entry name" value="BH3703-like domains"/>
    <property type="match status" value="1"/>
</dbReference>
<dbReference type="eggNOG" id="ENOG5032YNG">
    <property type="taxonomic scope" value="Bacteria"/>
</dbReference>
<dbReference type="EMBL" id="CP002213">
    <property type="protein sequence ID" value="ADO54246.1"/>
    <property type="molecule type" value="Genomic_DNA"/>
</dbReference>
<dbReference type="NCBIfam" id="TIGR01741">
    <property type="entry name" value="staph_tand_hypo"/>
    <property type="match status" value="1"/>
</dbReference>
<evidence type="ECO:0000313" key="2">
    <source>
        <dbReference type="Proteomes" id="UP000006868"/>
    </source>
</evidence>
<protein>
    <submittedName>
        <fullName evidence="1">YezG1</fullName>
    </submittedName>
</protein>
<dbReference type="InterPro" id="IPR006728">
    <property type="entry name" value="YezG-like"/>
</dbReference>
<reference evidence="1 2" key="1">
    <citation type="journal article" date="2011" name="J. Bacteriol.">
        <title>Complete genome sequence of Paenibacillus polymyxa SC2, a strain of plant growth-promoting Rhizobacterium with broad-spectrum antimicrobial activity.</title>
        <authorList>
            <person name="Ma M."/>
            <person name="Wang C."/>
            <person name="Ding Y."/>
            <person name="Li L."/>
            <person name="Shen D."/>
            <person name="Jiang X."/>
            <person name="Guan D."/>
            <person name="Cao F."/>
            <person name="Chen H."/>
            <person name="Feng R."/>
            <person name="Wang X."/>
            <person name="Ge Y."/>
            <person name="Yao L."/>
            <person name="Bing X."/>
            <person name="Yang X."/>
            <person name="Li J."/>
            <person name="Du B."/>
        </authorList>
    </citation>
    <scope>NUCLEOTIDE SEQUENCE [LARGE SCALE GENOMIC DNA]</scope>
    <source>
        <strain evidence="1 2">SC2</strain>
    </source>
</reference>
<dbReference type="RefSeq" id="WP_013368888.1">
    <property type="nucleotide sequence ID" value="NC_014622.2"/>
</dbReference>
<dbReference type="OrthoDB" id="1633905at2"/>
<accession>E3ECA3</accession>
<proteinExistence type="predicted"/>
<organism evidence="1 2">
    <name type="scientific">Paenibacillus polymyxa (strain SC2)</name>
    <name type="common">Bacillus polymyxa</name>
    <dbReference type="NCBI Taxonomy" id="886882"/>
    <lineage>
        <taxon>Bacteria</taxon>
        <taxon>Bacillati</taxon>
        <taxon>Bacillota</taxon>
        <taxon>Bacilli</taxon>
        <taxon>Bacillales</taxon>
        <taxon>Paenibacillaceae</taxon>
        <taxon>Paenibacillus</taxon>
    </lineage>
</organism>
<gene>
    <name evidence="1" type="primary">yezG1</name>
    <name evidence="1" type="ORF">PPSC2_01290</name>
</gene>
<dbReference type="Proteomes" id="UP000006868">
    <property type="component" value="Chromosome"/>
</dbReference>
<evidence type="ECO:0000313" key="1">
    <source>
        <dbReference type="EMBL" id="ADO54246.1"/>
    </source>
</evidence>
<dbReference type="KEGG" id="ppm:PPSC2_01290"/>
<sequence>MEKQMDQLYPQIAEHILDMIPEDKWHEIYLYAEILDGSSNVYFYFNASEDGDNIYSHDISDKYGVSGEVYDDLLLGLQSKFEKLRKIFIDNDQEAWTNLTLALKYPGKLNIQYSYEDMITSELTSTQRQIIFEYQHLGLLPISERNIQFLEGYLDNQDKSR</sequence>
<dbReference type="HOGENOM" id="CLU_107164_0_1_9"/>
<dbReference type="AlphaFoldDB" id="E3ECA3"/>
<dbReference type="InterPro" id="IPR036170">
    <property type="entry name" value="YezG-like_sf"/>
</dbReference>
<dbReference type="PATRIC" id="fig|886882.15.peg.254"/>
<name>E3ECA3_PAEPS</name>
<dbReference type="Pfam" id="PF04634">
    <property type="entry name" value="YezG-like"/>
    <property type="match status" value="1"/>
</dbReference>
<dbReference type="SUPFAM" id="SSF160424">
    <property type="entry name" value="BH3703-like"/>
    <property type="match status" value="1"/>
</dbReference>